<dbReference type="InterPro" id="IPR001283">
    <property type="entry name" value="CRISP-related"/>
</dbReference>
<evidence type="ECO:0000256" key="2">
    <source>
        <dbReference type="ARBA" id="ARBA00022525"/>
    </source>
</evidence>
<dbReference type="CDD" id="cd05380">
    <property type="entry name" value="CAP_euk"/>
    <property type="match status" value="1"/>
</dbReference>
<dbReference type="PRINTS" id="PR00837">
    <property type="entry name" value="V5TPXLIKE"/>
</dbReference>
<dbReference type="AlphaFoldDB" id="A0A8J2QCI5"/>
<dbReference type="InterPro" id="IPR014044">
    <property type="entry name" value="CAP_dom"/>
</dbReference>
<protein>
    <submittedName>
        <fullName evidence="4">(African queen) hypothetical protein</fullName>
    </submittedName>
</protein>
<dbReference type="Gene3D" id="3.40.33.10">
    <property type="entry name" value="CAP"/>
    <property type="match status" value="1"/>
</dbReference>
<sequence>MVKNKGLGKDCSHYEKLLKTEKDKQDILDKINQRRNKVASGDIRSLPPAANMLKMEWNEQLEISAQRWADQCFNSSVIERRDICTDLVNETVGQNVATIYGEAPGLTISSLVDIWYMELLNMNSSIISRYRPSSLTRLSEYDNFTQLVWAETNKAGCAAVKFKESEGNETVYRLVCNFAPSGNRFGDSVYNEGQPCSRCPFNRSCDTQFRNLCSTINNAPQQVIYDGPTSSFFRDLFRTENRIHYESSTESISVFKSTSTLDNITEEDAQFDFLSDLFEVKKPQLLTERTTLKCKDYLAVDDFIEMLKSKLTNDQILRNLLATSAQTNSPEPTFTDRTMAAMINQIYSTKTTPTTTKTTVNDYINSTLLVDLVEAVIFRHSNRFSTNDDVKSFTQYEPDISVVKVQAQTGEVITNNEFTGHFFFPEEEESVETNTDDESTESYYDSDKLAVSDISMEIEDLKRDRITKDFIEEILDSELAMETIIKDASLPDLNTGNTLVINE</sequence>
<reference evidence="4" key="1">
    <citation type="submission" date="2021-09" db="EMBL/GenBank/DDBJ databases">
        <authorList>
            <person name="Martin H S."/>
        </authorList>
    </citation>
    <scope>NUCLEOTIDE SEQUENCE</scope>
</reference>
<dbReference type="PANTHER" id="PTHR10334">
    <property type="entry name" value="CYSTEINE-RICH SECRETORY PROTEIN-RELATED"/>
    <property type="match status" value="1"/>
</dbReference>
<dbReference type="PRINTS" id="PR00838">
    <property type="entry name" value="V5ALLERGEN"/>
</dbReference>
<evidence type="ECO:0000313" key="4">
    <source>
        <dbReference type="EMBL" id="CAG9559790.1"/>
    </source>
</evidence>
<evidence type="ECO:0000259" key="3">
    <source>
        <dbReference type="SMART" id="SM00198"/>
    </source>
</evidence>
<dbReference type="Pfam" id="PF00188">
    <property type="entry name" value="CAP"/>
    <property type="match status" value="1"/>
</dbReference>
<keyword evidence="5" id="KW-1185">Reference proteome</keyword>
<comment type="caution">
    <text evidence="4">The sequence shown here is derived from an EMBL/GenBank/DDBJ whole genome shotgun (WGS) entry which is preliminary data.</text>
</comment>
<gene>
    <name evidence="4" type="ORF">DCHRY22_LOCUS1581</name>
</gene>
<dbReference type="GO" id="GO:0005576">
    <property type="term" value="C:extracellular region"/>
    <property type="evidence" value="ECO:0007669"/>
    <property type="project" value="UniProtKB-SubCell"/>
</dbReference>
<dbReference type="SMART" id="SM00198">
    <property type="entry name" value="SCP"/>
    <property type="match status" value="1"/>
</dbReference>
<name>A0A8J2QCI5_9NEOP</name>
<evidence type="ECO:0000256" key="1">
    <source>
        <dbReference type="ARBA" id="ARBA00004613"/>
    </source>
</evidence>
<dbReference type="InterPro" id="IPR035940">
    <property type="entry name" value="CAP_sf"/>
</dbReference>
<dbReference type="OrthoDB" id="414826at2759"/>
<evidence type="ECO:0000313" key="5">
    <source>
        <dbReference type="Proteomes" id="UP000789524"/>
    </source>
</evidence>
<comment type="subcellular location">
    <subcellularLocation>
        <location evidence="1">Secreted</location>
    </subcellularLocation>
</comment>
<keyword evidence="2" id="KW-0964">Secreted</keyword>
<dbReference type="Proteomes" id="UP000789524">
    <property type="component" value="Unassembled WGS sequence"/>
</dbReference>
<dbReference type="InterPro" id="IPR002413">
    <property type="entry name" value="V5_allergen-like"/>
</dbReference>
<feature type="domain" description="SCP" evidence="3">
    <location>
        <begin position="22"/>
        <end position="186"/>
    </location>
</feature>
<organism evidence="4 5">
    <name type="scientific">Danaus chrysippus</name>
    <name type="common">African queen</name>
    <dbReference type="NCBI Taxonomy" id="151541"/>
    <lineage>
        <taxon>Eukaryota</taxon>
        <taxon>Metazoa</taxon>
        <taxon>Ecdysozoa</taxon>
        <taxon>Arthropoda</taxon>
        <taxon>Hexapoda</taxon>
        <taxon>Insecta</taxon>
        <taxon>Pterygota</taxon>
        <taxon>Neoptera</taxon>
        <taxon>Endopterygota</taxon>
        <taxon>Lepidoptera</taxon>
        <taxon>Glossata</taxon>
        <taxon>Ditrysia</taxon>
        <taxon>Papilionoidea</taxon>
        <taxon>Nymphalidae</taxon>
        <taxon>Danainae</taxon>
        <taxon>Danaini</taxon>
        <taxon>Danaina</taxon>
        <taxon>Danaus</taxon>
        <taxon>Anosia</taxon>
    </lineage>
</organism>
<dbReference type="EMBL" id="CAKASE010000044">
    <property type="protein sequence ID" value="CAG9559790.1"/>
    <property type="molecule type" value="Genomic_DNA"/>
</dbReference>
<accession>A0A8J2QCI5</accession>
<dbReference type="SUPFAM" id="SSF55797">
    <property type="entry name" value="PR-1-like"/>
    <property type="match status" value="1"/>
</dbReference>
<proteinExistence type="predicted"/>